<evidence type="ECO:0000313" key="2">
    <source>
        <dbReference type="Proteomes" id="UP000093432"/>
    </source>
</evidence>
<dbReference type="Proteomes" id="UP000093432">
    <property type="component" value="Unassembled WGS sequence"/>
</dbReference>
<dbReference type="AlphaFoldDB" id="A0A1B8ZJI8"/>
<comment type="caution">
    <text evidence="1">The sequence shown here is derived from an EMBL/GenBank/DDBJ whole genome shotgun (WGS) entry which is preliminary data.</text>
</comment>
<protein>
    <submittedName>
        <fullName evidence="1">Uncharacterized protein</fullName>
    </submittedName>
</protein>
<proteinExistence type="predicted"/>
<dbReference type="EMBL" id="MAYG01000012">
    <property type="protein sequence ID" value="OCA71734.1"/>
    <property type="molecule type" value="Genomic_DNA"/>
</dbReference>
<sequence>MLDEKGYLLKEAEFQHNIYNDNNRKYIPYFEKELKKFIKTTKFAPANYRGYPVKCETSFFIHYK</sequence>
<accession>A0A1B8ZJI8</accession>
<gene>
    <name evidence="1" type="ORF">BBI00_18735</name>
</gene>
<organism evidence="1 2">
    <name type="scientific">Chryseobacterium arthrosphaerae</name>
    <dbReference type="NCBI Taxonomy" id="651561"/>
    <lineage>
        <taxon>Bacteria</taxon>
        <taxon>Pseudomonadati</taxon>
        <taxon>Bacteroidota</taxon>
        <taxon>Flavobacteriia</taxon>
        <taxon>Flavobacteriales</taxon>
        <taxon>Weeksellaceae</taxon>
        <taxon>Chryseobacterium group</taxon>
        <taxon>Chryseobacterium</taxon>
    </lineage>
</organism>
<name>A0A1B8ZJI8_9FLAO</name>
<evidence type="ECO:0000313" key="1">
    <source>
        <dbReference type="EMBL" id="OCA71734.1"/>
    </source>
</evidence>
<dbReference type="STRING" id="651561.BBI00_18735"/>
<reference evidence="2" key="1">
    <citation type="submission" date="2016-07" db="EMBL/GenBank/DDBJ databases">
        <authorList>
            <person name="Florea S."/>
            <person name="Webb J.S."/>
            <person name="Jaromczyk J."/>
            <person name="Schardl C.L."/>
        </authorList>
    </citation>
    <scope>NUCLEOTIDE SEQUENCE [LARGE SCALE GENOMIC DNA]</scope>
    <source>
        <strain evidence="2">CC-VM-7</strain>
    </source>
</reference>